<gene>
    <name evidence="1" type="ORF">GETHED_19300</name>
</gene>
<reference evidence="1" key="1">
    <citation type="journal article" date="2023" name="Antonie Van Leeuwenhoek">
        <title>Mesoterricola silvestris gen. nov., sp. nov., Mesoterricola sediminis sp. nov., Geothrix oryzae sp. nov., Geothrix edaphica sp. nov., Geothrix rubra sp. nov., and Geothrix limicola sp. nov., six novel members of Acidobacteriota isolated from soils.</title>
        <authorList>
            <person name="Itoh H."/>
            <person name="Sugisawa Y."/>
            <person name="Mise K."/>
            <person name="Xu Z."/>
            <person name="Kuniyasu M."/>
            <person name="Ushijima N."/>
            <person name="Kawano K."/>
            <person name="Kobayashi E."/>
            <person name="Shiratori Y."/>
            <person name="Masuda Y."/>
            <person name="Senoo K."/>
        </authorList>
    </citation>
    <scope>NUCLEOTIDE SEQUENCE</scope>
    <source>
        <strain evidence="1">Red802</strain>
    </source>
</reference>
<dbReference type="EMBL" id="BSDC01000002">
    <property type="protein sequence ID" value="GLH67566.1"/>
    <property type="molecule type" value="Genomic_DNA"/>
</dbReference>
<organism evidence="1 2">
    <name type="scientific">Geothrix edaphica</name>
    <dbReference type="NCBI Taxonomy" id="2927976"/>
    <lineage>
        <taxon>Bacteria</taxon>
        <taxon>Pseudomonadati</taxon>
        <taxon>Acidobacteriota</taxon>
        <taxon>Holophagae</taxon>
        <taxon>Holophagales</taxon>
        <taxon>Holophagaceae</taxon>
        <taxon>Geothrix</taxon>
    </lineage>
</organism>
<dbReference type="InterPro" id="IPR011990">
    <property type="entry name" value="TPR-like_helical_dom_sf"/>
</dbReference>
<keyword evidence="2" id="KW-1185">Reference proteome</keyword>
<accession>A0ABQ5PZI3</accession>
<name>A0ABQ5PZI3_9BACT</name>
<dbReference type="RefSeq" id="WP_285608793.1">
    <property type="nucleotide sequence ID" value="NZ_BSDC01000002.1"/>
</dbReference>
<evidence type="ECO:0000313" key="1">
    <source>
        <dbReference type="EMBL" id="GLH67566.1"/>
    </source>
</evidence>
<evidence type="ECO:0008006" key="3">
    <source>
        <dbReference type="Google" id="ProtNLM"/>
    </source>
</evidence>
<dbReference type="Proteomes" id="UP001165044">
    <property type="component" value="Unassembled WGS sequence"/>
</dbReference>
<protein>
    <recommendedName>
        <fullName evidence="3">Tetratricopeptide repeat protein</fullName>
    </recommendedName>
</protein>
<evidence type="ECO:0000313" key="2">
    <source>
        <dbReference type="Proteomes" id="UP001165044"/>
    </source>
</evidence>
<sequence length="505" mass="55727">MRESTSNPRRPALVLGLLFLLVLGAGGGVAWLLAARGLRSPLRVLLITPSQGGAGELDAATCRAIGALVQDHLESFGQAAVTSVTELPGDLEVIRAQPRSLMVVLEPSRQGEALVLSYRYVWGDRLVKGAPPAWVRCQGQPLEPAAAFEAFLGGFPRRIRMAGGPPLVPRQPACFWDLMGASARRFRNEQLEEAMALAERSVAAEPSCATPWILLGNLRYRRMLNCPAAFRQEQAETEVLIQRGLALAPYHPRGTFLLSLLKADGGNQAEALSLLMQARRLQPHNPTLLTGIAYAARGAGLLPLARRAMDLRDHLAFASLQPQAVDITCLYTGEVQHFEASLQEQPGHLRSTSGVLPFYRGYLALVRGDQGLARQEFKTAATLANGYPNILRLSQIYGLILEGQKDEAWKKLREYDQERIGMREPDGEFTLRLAEAYALIGDRASAMDMTGRAFARGFGCTTWYERSPMLEPLRGLPKWKALMQHLRERQSLMEDRFPIGLLEDN</sequence>
<dbReference type="SUPFAM" id="SSF48452">
    <property type="entry name" value="TPR-like"/>
    <property type="match status" value="1"/>
</dbReference>
<dbReference type="Gene3D" id="1.25.40.10">
    <property type="entry name" value="Tetratricopeptide repeat domain"/>
    <property type="match status" value="1"/>
</dbReference>
<proteinExistence type="predicted"/>
<comment type="caution">
    <text evidence="1">The sequence shown here is derived from an EMBL/GenBank/DDBJ whole genome shotgun (WGS) entry which is preliminary data.</text>
</comment>